<sequence>MKKIAYGLLLMLLPVCVKAQQAERMVYSIKDADTLWIDHYKPTASANGMSVLFVHGGAFTGGDPSNQTPLAEGLNKLGYRVFVMKYRLYLKGKSFGCETATPEKLKAIRIAIEDAENATAYLATHFKDLDVDTTKLFLTGSSAGAETVLNLVWNPFKPKKDTSSPKFKYAGVLSFSGALLDLTRLKNAPVTPLLMMHGTNDQLVPFGTDAHRFCNASDNGWLMMFGSSTIYQEMRKKQLPVILYTYEGLGHEVSNFMFRRFAEMDTFMKAAVNRNVESKSIVIAKQAKD</sequence>
<dbReference type="Gene3D" id="3.40.50.1820">
    <property type="entry name" value="alpha/beta hydrolase"/>
    <property type="match status" value="1"/>
</dbReference>
<keyword evidence="6" id="KW-1185">Reference proteome</keyword>
<reference evidence="5 6" key="1">
    <citation type="submission" date="2023-07" db="EMBL/GenBank/DDBJ databases">
        <authorList>
            <person name="Lian W.-H."/>
        </authorList>
    </citation>
    <scope>NUCLEOTIDE SEQUENCE [LARGE SCALE GENOMIC DNA]</scope>
    <source>
        <strain evidence="5 6">SYSU DXS3180</strain>
    </source>
</reference>
<dbReference type="InterPro" id="IPR050300">
    <property type="entry name" value="GDXG_lipolytic_enzyme"/>
</dbReference>
<accession>A0ABV3ZB92</accession>
<comment type="similarity">
    <text evidence="1">Belongs to the 'GDXG' lipolytic enzyme family.</text>
</comment>
<dbReference type="Pfam" id="PF20434">
    <property type="entry name" value="BD-FAE"/>
    <property type="match status" value="1"/>
</dbReference>
<dbReference type="Proteomes" id="UP001560573">
    <property type="component" value="Unassembled WGS sequence"/>
</dbReference>
<evidence type="ECO:0000256" key="3">
    <source>
        <dbReference type="SAM" id="SignalP"/>
    </source>
</evidence>
<dbReference type="RefSeq" id="WP_369327900.1">
    <property type="nucleotide sequence ID" value="NZ_JAULBC010000001.1"/>
</dbReference>
<dbReference type="InterPro" id="IPR049492">
    <property type="entry name" value="BD-FAE-like_dom"/>
</dbReference>
<organism evidence="5 6">
    <name type="scientific">Danxiaibacter flavus</name>
    <dbReference type="NCBI Taxonomy" id="3049108"/>
    <lineage>
        <taxon>Bacteria</taxon>
        <taxon>Pseudomonadati</taxon>
        <taxon>Bacteroidota</taxon>
        <taxon>Chitinophagia</taxon>
        <taxon>Chitinophagales</taxon>
        <taxon>Chitinophagaceae</taxon>
        <taxon>Danxiaibacter</taxon>
    </lineage>
</organism>
<name>A0ABV3ZB92_9BACT</name>
<evidence type="ECO:0000313" key="5">
    <source>
        <dbReference type="EMBL" id="MEX6686504.1"/>
    </source>
</evidence>
<comment type="caution">
    <text evidence="5">The sequence shown here is derived from an EMBL/GenBank/DDBJ whole genome shotgun (WGS) entry which is preliminary data.</text>
</comment>
<protein>
    <submittedName>
        <fullName evidence="5">Alpha/beta hydrolase fold domain-containing protein</fullName>
    </submittedName>
</protein>
<proteinExistence type="inferred from homology"/>
<evidence type="ECO:0000256" key="2">
    <source>
        <dbReference type="ARBA" id="ARBA00022801"/>
    </source>
</evidence>
<dbReference type="PANTHER" id="PTHR48081:SF30">
    <property type="entry name" value="ACETYL-HYDROLASE LIPR-RELATED"/>
    <property type="match status" value="1"/>
</dbReference>
<evidence type="ECO:0000313" key="6">
    <source>
        <dbReference type="Proteomes" id="UP001560573"/>
    </source>
</evidence>
<evidence type="ECO:0000256" key="1">
    <source>
        <dbReference type="ARBA" id="ARBA00010515"/>
    </source>
</evidence>
<feature type="signal peptide" evidence="3">
    <location>
        <begin position="1"/>
        <end position="19"/>
    </location>
</feature>
<feature type="domain" description="BD-FAE-like" evidence="4">
    <location>
        <begin position="38"/>
        <end position="149"/>
    </location>
</feature>
<evidence type="ECO:0000259" key="4">
    <source>
        <dbReference type="Pfam" id="PF20434"/>
    </source>
</evidence>
<feature type="chain" id="PRO_5046829553" evidence="3">
    <location>
        <begin position="20"/>
        <end position="289"/>
    </location>
</feature>
<dbReference type="SUPFAM" id="SSF53474">
    <property type="entry name" value="alpha/beta-Hydrolases"/>
    <property type="match status" value="1"/>
</dbReference>
<dbReference type="PANTHER" id="PTHR48081">
    <property type="entry name" value="AB HYDROLASE SUPERFAMILY PROTEIN C4A8.06C"/>
    <property type="match status" value="1"/>
</dbReference>
<keyword evidence="2 5" id="KW-0378">Hydrolase</keyword>
<keyword evidence="3" id="KW-0732">Signal</keyword>
<gene>
    <name evidence="5" type="ORF">QTN47_03310</name>
</gene>
<dbReference type="InterPro" id="IPR029058">
    <property type="entry name" value="AB_hydrolase_fold"/>
</dbReference>
<dbReference type="GO" id="GO:0016787">
    <property type="term" value="F:hydrolase activity"/>
    <property type="evidence" value="ECO:0007669"/>
    <property type="project" value="UniProtKB-KW"/>
</dbReference>
<dbReference type="EMBL" id="JAULBC010000001">
    <property type="protein sequence ID" value="MEX6686504.1"/>
    <property type="molecule type" value="Genomic_DNA"/>
</dbReference>